<evidence type="ECO:0000256" key="3">
    <source>
        <dbReference type="SAM" id="MobiDB-lite"/>
    </source>
</evidence>
<keyword evidence="5" id="KW-1185">Reference proteome</keyword>
<organism evidence="4 5">
    <name type="scientific">Teichococcus aerophilus</name>
    <dbReference type="NCBI Taxonomy" id="1224513"/>
    <lineage>
        <taxon>Bacteria</taxon>
        <taxon>Pseudomonadati</taxon>
        <taxon>Pseudomonadota</taxon>
        <taxon>Alphaproteobacteria</taxon>
        <taxon>Acetobacterales</taxon>
        <taxon>Roseomonadaceae</taxon>
        <taxon>Roseomonas</taxon>
    </lineage>
</organism>
<proteinExistence type="inferred from homology"/>
<keyword evidence="2" id="KW-0963">Cytoplasm</keyword>
<protein>
    <recommendedName>
        <fullName evidence="2">Ribosomal silencing factor RsfS</fullName>
    </recommendedName>
</protein>
<evidence type="ECO:0000313" key="4">
    <source>
        <dbReference type="EMBL" id="MBC9210018.1"/>
    </source>
</evidence>
<dbReference type="Proteomes" id="UP000626026">
    <property type="component" value="Unassembled WGS sequence"/>
</dbReference>
<comment type="subcellular location">
    <subcellularLocation>
        <location evidence="2">Cytoplasm</location>
    </subcellularLocation>
</comment>
<feature type="compositionally biased region" description="Acidic residues" evidence="3">
    <location>
        <begin position="145"/>
        <end position="159"/>
    </location>
</feature>
<evidence type="ECO:0000313" key="5">
    <source>
        <dbReference type="Proteomes" id="UP000626026"/>
    </source>
</evidence>
<name>A0ABR7RUI0_9PROT</name>
<accession>A0ABR7RUI0</accession>
<evidence type="ECO:0000256" key="1">
    <source>
        <dbReference type="ARBA" id="ARBA00010574"/>
    </source>
</evidence>
<dbReference type="PANTHER" id="PTHR21043:SF0">
    <property type="entry name" value="MITOCHONDRIAL ASSEMBLY OF RIBOSOMAL LARGE SUBUNIT PROTEIN 1"/>
    <property type="match status" value="1"/>
</dbReference>
<dbReference type="EMBL" id="JACTVA010000091">
    <property type="protein sequence ID" value="MBC9210018.1"/>
    <property type="molecule type" value="Genomic_DNA"/>
</dbReference>
<keyword evidence="2" id="KW-0678">Repressor</keyword>
<dbReference type="SUPFAM" id="SSF81301">
    <property type="entry name" value="Nucleotidyltransferase"/>
    <property type="match status" value="1"/>
</dbReference>
<dbReference type="PANTHER" id="PTHR21043">
    <property type="entry name" value="IOJAP SUPERFAMILY ORTHOLOG"/>
    <property type="match status" value="1"/>
</dbReference>
<keyword evidence="2" id="KW-0810">Translation regulation</keyword>
<dbReference type="HAMAP" id="MF_01477">
    <property type="entry name" value="Iojap_RsfS"/>
    <property type="match status" value="1"/>
</dbReference>
<feature type="region of interest" description="Disordered" evidence="3">
    <location>
        <begin position="141"/>
        <end position="160"/>
    </location>
</feature>
<evidence type="ECO:0000256" key="2">
    <source>
        <dbReference type="HAMAP-Rule" id="MF_01477"/>
    </source>
</evidence>
<dbReference type="InterPro" id="IPR043519">
    <property type="entry name" value="NT_sf"/>
</dbReference>
<reference evidence="4 5" key="1">
    <citation type="journal article" date="2013" name="Int. J. Syst. Evol. Microbiol.">
        <title>Roseomonas aerophila sp. nov., isolated from air.</title>
        <authorList>
            <person name="Kim S.J."/>
            <person name="Weon H.Y."/>
            <person name="Ahn J.H."/>
            <person name="Hong S.B."/>
            <person name="Seok S.J."/>
            <person name="Whang K.S."/>
            <person name="Kwon S.W."/>
        </authorList>
    </citation>
    <scope>NUCLEOTIDE SEQUENCE [LARGE SCALE GENOMIC DNA]</scope>
    <source>
        <strain evidence="4 5">NBRC 108923</strain>
    </source>
</reference>
<comment type="similarity">
    <text evidence="1 2">Belongs to the Iojap/RsfS family.</text>
</comment>
<comment type="subunit">
    <text evidence="2">Interacts with ribosomal protein uL14 (rplN).</text>
</comment>
<dbReference type="NCBIfam" id="TIGR00090">
    <property type="entry name" value="rsfS_iojap_ybeB"/>
    <property type="match status" value="1"/>
</dbReference>
<dbReference type="Gene3D" id="3.30.460.10">
    <property type="entry name" value="Beta Polymerase, domain 2"/>
    <property type="match status" value="1"/>
</dbReference>
<sequence length="195" mass="21447">MAKPAAPKVKRVKLSPPEVDRLVQAAVASLEDDKAEDIVVLDIATRATFADRMIVATGFVERQIQAMATHIEKALAEFGIKRIRTEASPDWVLLDAGDLIVHLFKPETRANYRIEKMWGPDSPVPEGDVTDEEAIMAGIGTRELGEEDGVDDEATDPDTAEIAAEFADDEVIDLDDDFIHIESDGEDEKDEEEEG</sequence>
<comment type="function">
    <text evidence="2">Functions as a ribosomal silencing factor. Interacts with ribosomal protein uL14 (rplN), blocking formation of intersubunit bridge B8. Prevents association of the 30S and 50S ribosomal subunits and the formation of functional ribosomes, thus repressing translation.</text>
</comment>
<dbReference type="InterPro" id="IPR004394">
    <property type="entry name" value="Iojap/RsfS/C7orf30"/>
</dbReference>
<comment type="caution">
    <text evidence="4">The sequence shown here is derived from an EMBL/GenBank/DDBJ whole genome shotgun (WGS) entry which is preliminary data.</text>
</comment>
<gene>
    <name evidence="2 4" type="primary">rsfS</name>
    <name evidence="4" type="ORF">IBL26_24520</name>
</gene>
<dbReference type="Pfam" id="PF02410">
    <property type="entry name" value="RsfS"/>
    <property type="match status" value="1"/>
</dbReference>